<evidence type="ECO:0000313" key="2">
    <source>
        <dbReference type="Proteomes" id="UP001607302"/>
    </source>
</evidence>
<comment type="caution">
    <text evidence="1">The sequence shown here is derived from an EMBL/GenBank/DDBJ whole genome shotgun (WGS) entry which is preliminary data.</text>
</comment>
<name>A0ABD2AYI4_VESSQ</name>
<proteinExistence type="predicted"/>
<dbReference type="EMBL" id="JAUDFV010000138">
    <property type="protein sequence ID" value="KAL2725673.1"/>
    <property type="molecule type" value="Genomic_DNA"/>
</dbReference>
<reference evidence="1 2" key="1">
    <citation type="journal article" date="2024" name="Ann. Entomol. Soc. Am.">
        <title>Genomic analyses of the southern and eastern yellowjacket wasps (Hymenoptera: Vespidae) reveal evolutionary signatures of social life.</title>
        <authorList>
            <person name="Catto M.A."/>
            <person name="Caine P.B."/>
            <person name="Orr S.E."/>
            <person name="Hunt B.G."/>
            <person name="Goodisman M.A.D."/>
        </authorList>
    </citation>
    <scope>NUCLEOTIDE SEQUENCE [LARGE SCALE GENOMIC DNA]</scope>
    <source>
        <strain evidence="1">233</strain>
        <tissue evidence="1">Head and thorax</tissue>
    </source>
</reference>
<evidence type="ECO:0000313" key="1">
    <source>
        <dbReference type="EMBL" id="KAL2725673.1"/>
    </source>
</evidence>
<dbReference type="AlphaFoldDB" id="A0ABD2AYI4"/>
<keyword evidence="2" id="KW-1185">Reference proteome</keyword>
<organism evidence="1 2">
    <name type="scientific">Vespula squamosa</name>
    <name type="common">Southern yellow jacket</name>
    <name type="synonym">Wasp</name>
    <dbReference type="NCBI Taxonomy" id="30214"/>
    <lineage>
        <taxon>Eukaryota</taxon>
        <taxon>Metazoa</taxon>
        <taxon>Ecdysozoa</taxon>
        <taxon>Arthropoda</taxon>
        <taxon>Hexapoda</taxon>
        <taxon>Insecta</taxon>
        <taxon>Pterygota</taxon>
        <taxon>Neoptera</taxon>
        <taxon>Endopterygota</taxon>
        <taxon>Hymenoptera</taxon>
        <taxon>Apocrita</taxon>
        <taxon>Aculeata</taxon>
        <taxon>Vespoidea</taxon>
        <taxon>Vespidae</taxon>
        <taxon>Vespinae</taxon>
        <taxon>Vespula</taxon>
    </lineage>
</organism>
<dbReference type="Proteomes" id="UP001607302">
    <property type="component" value="Unassembled WGS sequence"/>
</dbReference>
<accession>A0ABD2AYI4</accession>
<gene>
    <name evidence="1" type="ORF">V1478_008346</name>
</gene>
<protein>
    <submittedName>
        <fullName evidence="1">Uncharacterized protein</fullName>
    </submittedName>
</protein>
<sequence>MGITVTVRGIRLLATIPSSARLLEHSCANRHDTRRIFVGGEGKKERGEIKFDRVIKITLTHNENVLFRHIIFTGYKSLTRQHARYGNACHPGQSVSSRNFVLTETTFEEGRRSDANTGIVDFREKSSRSRLTLPRRRLGRSLRKVVSQTIMTTESSMDIWRTCLGSVLQIARACPSKKHEL</sequence>